<dbReference type="RefSeq" id="WP_145639810.1">
    <property type="nucleotide sequence ID" value="NZ_VIWP01000005.1"/>
</dbReference>
<feature type="domain" description="DUF4126" evidence="2">
    <location>
        <begin position="5"/>
        <end position="158"/>
    </location>
</feature>
<keyword evidence="1" id="KW-0472">Membrane</keyword>
<keyword evidence="4" id="KW-1185">Reference proteome</keyword>
<feature type="transmembrane region" description="Helical" evidence="1">
    <location>
        <begin position="39"/>
        <end position="58"/>
    </location>
</feature>
<keyword evidence="1" id="KW-1133">Transmembrane helix</keyword>
<comment type="caution">
    <text evidence="3">The sequence shown here is derived from an EMBL/GenBank/DDBJ whole genome shotgun (WGS) entry which is preliminary data.</text>
</comment>
<feature type="transmembrane region" description="Helical" evidence="1">
    <location>
        <begin position="135"/>
        <end position="155"/>
    </location>
</feature>
<evidence type="ECO:0000259" key="2">
    <source>
        <dbReference type="Pfam" id="PF13548"/>
    </source>
</evidence>
<dbReference type="OrthoDB" id="9812409at2"/>
<keyword evidence="1" id="KW-0812">Transmembrane</keyword>
<dbReference type="AlphaFoldDB" id="A0A561QP55"/>
<proteinExistence type="predicted"/>
<evidence type="ECO:0000256" key="1">
    <source>
        <dbReference type="SAM" id="Phobius"/>
    </source>
</evidence>
<protein>
    <submittedName>
        <fullName evidence="3">Putative membrane protein</fullName>
    </submittedName>
</protein>
<reference evidence="3 4" key="1">
    <citation type="submission" date="2019-06" db="EMBL/GenBank/DDBJ databases">
        <title>Sorghum-associated microbial communities from plants grown in Nebraska, USA.</title>
        <authorList>
            <person name="Schachtman D."/>
        </authorList>
    </citation>
    <scope>NUCLEOTIDE SEQUENCE [LARGE SCALE GENOMIC DNA]</scope>
    <source>
        <strain evidence="3 4">1225</strain>
    </source>
</reference>
<dbReference type="InterPro" id="IPR025196">
    <property type="entry name" value="DUF4126"/>
</dbReference>
<accession>A0A561QP55</accession>
<evidence type="ECO:0000313" key="3">
    <source>
        <dbReference type="EMBL" id="TWF52195.1"/>
    </source>
</evidence>
<name>A0A561QP55_9HYPH</name>
<sequence length="163" mass="16778">MSYMLALVIGAVAGLRAMTAPAMISIAAASGWLDLSGSYLVFLSSKWAVFVLLLLAVVEMITDQLPTTPSRKVPQQFGARIFTGALSGAALGMPYGYWMAGMVSGIIGAVIGTYGGAAARAKLAEYFGKDMPAAFIEDAVAVVAALLVILLLPAVPGVVPTPQ</sequence>
<dbReference type="Pfam" id="PF13548">
    <property type="entry name" value="DUF4126"/>
    <property type="match status" value="1"/>
</dbReference>
<evidence type="ECO:0000313" key="4">
    <source>
        <dbReference type="Proteomes" id="UP000320653"/>
    </source>
</evidence>
<feature type="transmembrane region" description="Helical" evidence="1">
    <location>
        <begin position="103"/>
        <end position="123"/>
    </location>
</feature>
<dbReference type="EMBL" id="VIWP01000005">
    <property type="protein sequence ID" value="TWF52195.1"/>
    <property type="molecule type" value="Genomic_DNA"/>
</dbReference>
<organism evidence="3 4">
    <name type="scientific">Neorhizobium alkalisoli</name>
    <dbReference type="NCBI Taxonomy" id="528178"/>
    <lineage>
        <taxon>Bacteria</taxon>
        <taxon>Pseudomonadati</taxon>
        <taxon>Pseudomonadota</taxon>
        <taxon>Alphaproteobacteria</taxon>
        <taxon>Hyphomicrobiales</taxon>
        <taxon>Rhizobiaceae</taxon>
        <taxon>Rhizobium/Agrobacterium group</taxon>
        <taxon>Neorhizobium</taxon>
    </lineage>
</organism>
<gene>
    <name evidence="3" type="ORF">FHW37_105294</name>
</gene>
<dbReference type="Proteomes" id="UP000320653">
    <property type="component" value="Unassembled WGS sequence"/>
</dbReference>